<sequence>MSVIAMSQQYRVRPSEIIGLVNDYEAFCFDEACAYIMSKMQEEDSPKPRFIDDENKNKQNNNDVIEWLKVNNEKG</sequence>
<comment type="caution">
    <text evidence="1">The sequence shown here is derived from an EMBL/GenBank/DDBJ whole genome shotgun (WGS) entry which is preliminary data.</text>
</comment>
<reference evidence="1 2" key="1">
    <citation type="submission" date="2018-03" db="EMBL/GenBank/DDBJ databases">
        <title>Genome sequence of Clostridium liquoris DSM 100320.</title>
        <authorList>
            <person name="Poehlein A."/>
            <person name="Daniel R."/>
        </authorList>
    </citation>
    <scope>NUCLEOTIDE SEQUENCE [LARGE SCALE GENOMIC DNA]</scope>
    <source>
        <strain evidence="1 2">DSM 100320</strain>
    </source>
</reference>
<protein>
    <submittedName>
        <fullName evidence="1">Uncharacterized protein</fullName>
    </submittedName>
</protein>
<name>A0A2T0B1N1_9CLOT</name>
<evidence type="ECO:0000313" key="1">
    <source>
        <dbReference type="EMBL" id="PRR77695.1"/>
    </source>
</evidence>
<dbReference type="Proteomes" id="UP000239706">
    <property type="component" value="Unassembled WGS sequence"/>
</dbReference>
<evidence type="ECO:0000313" key="2">
    <source>
        <dbReference type="Proteomes" id="UP000239706"/>
    </source>
</evidence>
<dbReference type="EMBL" id="PVXO01000060">
    <property type="protein sequence ID" value="PRR77695.1"/>
    <property type="molecule type" value="Genomic_DNA"/>
</dbReference>
<proteinExistence type="predicted"/>
<accession>A0A2T0B1N1</accession>
<organism evidence="1 2">
    <name type="scientific">Clostridium liquoris</name>
    <dbReference type="NCBI Taxonomy" id="1289519"/>
    <lineage>
        <taxon>Bacteria</taxon>
        <taxon>Bacillati</taxon>
        <taxon>Bacillota</taxon>
        <taxon>Clostridia</taxon>
        <taxon>Eubacteriales</taxon>
        <taxon>Clostridiaceae</taxon>
        <taxon>Clostridium</taxon>
    </lineage>
</organism>
<keyword evidence="2" id="KW-1185">Reference proteome</keyword>
<dbReference type="AlphaFoldDB" id="A0A2T0B1N1"/>
<gene>
    <name evidence="1" type="ORF">CLLI_22590</name>
</gene>